<accession>A0A7Y9NME5</accession>
<name>A0A7Y9NME5_9BACT</name>
<comment type="caution">
    <text evidence="1">The sequence shown here is derived from an EMBL/GenBank/DDBJ whole genome shotgun (WGS) entry which is preliminary data.</text>
</comment>
<gene>
    <name evidence="1" type="ORF">HDF12_002421</name>
</gene>
<organism evidence="1 2">
    <name type="scientific">Tunturiibacter lichenicola</name>
    <dbReference type="NCBI Taxonomy" id="2051959"/>
    <lineage>
        <taxon>Bacteria</taxon>
        <taxon>Pseudomonadati</taxon>
        <taxon>Acidobacteriota</taxon>
        <taxon>Terriglobia</taxon>
        <taxon>Terriglobales</taxon>
        <taxon>Acidobacteriaceae</taxon>
        <taxon>Tunturiibacter</taxon>
    </lineage>
</organism>
<protein>
    <submittedName>
        <fullName evidence="1">Uncharacterized protein</fullName>
    </submittedName>
</protein>
<sequence length="288" mass="32356">MTQRWVQIAGRRLLLKDHLWLDGPIGNTRLIGKDFFLNYARQHNLQVVQTGGRGLVDDLTLLSGSSADITQVEAPVRNFYERTSEYTIDAWSQWHGLFKPFGEALGIIFSRRLQQMNIPLSPLDSARGMTSNVIQLRDTPTGDLLQTAWVRELNATRNVIYAGTYSICAIPGHPTPCIKVVFPLPNGNAVVVMRPEVRPDGSFFLTSAGNTFGDPGFYFVVHAGDGTIWTKYLKSMQETIHVYAAEHGASRADHVLHLWGKEFLRLHYYMRAKDAQPSQLDVKEAVQS</sequence>
<proteinExistence type="predicted"/>
<evidence type="ECO:0000313" key="2">
    <source>
        <dbReference type="Proteomes" id="UP000534186"/>
    </source>
</evidence>
<dbReference type="Proteomes" id="UP000534186">
    <property type="component" value="Unassembled WGS sequence"/>
</dbReference>
<reference evidence="1 2" key="1">
    <citation type="submission" date="2020-07" db="EMBL/GenBank/DDBJ databases">
        <title>Genomic Encyclopedia of Type Strains, Phase IV (KMG-V): Genome sequencing to study the core and pangenomes of soil and plant-associated prokaryotes.</title>
        <authorList>
            <person name="Whitman W."/>
        </authorList>
    </citation>
    <scope>NUCLEOTIDE SEQUENCE [LARGE SCALE GENOMIC DNA]</scope>
    <source>
        <strain evidence="1 2">M8UP30</strain>
    </source>
</reference>
<dbReference type="EMBL" id="JACCCV010000001">
    <property type="protein sequence ID" value="NYF52056.1"/>
    <property type="molecule type" value="Genomic_DNA"/>
</dbReference>
<evidence type="ECO:0000313" key="1">
    <source>
        <dbReference type="EMBL" id="NYF52056.1"/>
    </source>
</evidence>
<dbReference type="AlphaFoldDB" id="A0A7Y9NME5"/>